<dbReference type="GO" id="GO:0004784">
    <property type="term" value="F:superoxide dismutase activity"/>
    <property type="evidence" value="ECO:0007669"/>
    <property type="project" value="UniProtKB-EC"/>
</dbReference>
<dbReference type="InterPro" id="IPR018152">
    <property type="entry name" value="SOD_Cu/Zn_BS"/>
</dbReference>
<comment type="cofactor">
    <cofactor evidence="1">
        <name>Zn(2+)</name>
        <dbReference type="ChEBI" id="CHEBI:29105"/>
    </cofactor>
    <text evidence="1">Binds 1 zinc ion per subunit.</text>
</comment>
<organism evidence="3 4">
    <name type="scientific">Ancylostoma caninum</name>
    <name type="common">Dog hookworm</name>
    <dbReference type="NCBI Taxonomy" id="29170"/>
    <lineage>
        <taxon>Eukaryota</taxon>
        <taxon>Metazoa</taxon>
        <taxon>Ecdysozoa</taxon>
        <taxon>Nematoda</taxon>
        <taxon>Chromadorea</taxon>
        <taxon>Rhabditida</taxon>
        <taxon>Rhabditina</taxon>
        <taxon>Rhabditomorpha</taxon>
        <taxon>Strongyloidea</taxon>
        <taxon>Ancylostomatidae</taxon>
        <taxon>Ancylostomatinae</taxon>
        <taxon>Ancylostoma</taxon>
    </lineage>
</organism>
<keyword evidence="1" id="KW-0560">Oxidoreductase</keyword>
<dbReference type="InterPro" id="IPR024134">
    <property type="entry name" value="SOD_Cu/Zn_/chaperone"/>
</dbReference>
<comment type="catalytic activity">
    <reaction evidence="1">
        <text>2 superoxide + 2 H(+) = H2O2 + O2</text>
        <dbReference type="Rhea" id="RHEA:20696"/>
        <dbReference type="ChEBI" id="CHEBI:15378"/>
        <dbReference type="ChEBI" id="CHEBI:15379"/>
        <dbReference type="ChEBI" id="CHEBI:16240"/>
        <dbReference type="ChEBI" id="CHEBI:18421"/>
        <dbReference type="EC" id="1.15.1.1"/>
    </reaction>
</comment>
<dbReference type="PROSITE" id="PS00332">
    <property type="entry name" value="SOD_CU_ZN_2"/>
    <property type="match status" value="1"/>
</dbReference>
<dbReference type="Pfam" id="PF00080">
    <property type="entry name" value="Sod_Cu"/>
    <property type="match status" value="1"/>
</dbReference>
<dbReference type="EC" id="1.15.1.1" evidence="1"/>
<keyword evidence="4" id="KW-1185">Reference proteome</keyword>
<name>A0A368FVP5_ANCCA</name>
<protein>
    <recommendedName>
        <fullName evidence="1">Superoxide dismutase [Cu-Zn]</fullName>
        <ecNumber evidence="1">1.15.1.1</ecNumber>
    </recommendedName>
</protein>
<sequence>MSSWLSKHGITWIKTYDSKISLSGEHSIVGRTVVIHADPDDLGRGDSESKKTGNAGMRVACGIIEPIYE</sequence>
<dbReference type="PANTHER" id="PTHR10003">
    <property type="entry name" value="SUPEROXIDE DISMUTASE CU-ZN -RELATED"/>
    <property type="match status" value="1"/>
</dbReference>
<dbReference type="EMBL" id="JOJR01000570">
    <property type="protein sequence ID" value="RCN36284.1"/>
    <property type="molecule type" value="Genomic_DNA"/>
</dbReference>
<evidence type="ECO:0000313" key="4">
    <source>
        <dbReference type="Proteomes" id="UP000252519"/>
    </source>
</evidence>
<dbReference type="SUPFAM" id="SSF49329">
    <property type="entry name" value="Cu,Zn superoxide dismutase-like"/>
    <property type="match status" value="1"/>
</dbReference>
<dbReference type="Gene3D" id="2.60.40.200">
    <property type="entry name" value="Superoxide dismutase, copper/zinc binding domain"/>
    <property type="match status" value="1"/>
</dbReference>
<evidence type="ECO:0000259" key="2">
    <source>
        <dbReference type="Pfam" id="PF00080"/>
    </source>
</evidence>
<feature type="domain" description="Superoxide dismutase copper/zinc binding" evidence="2">
    <location>
        <begin position="6"/>
        <end position="64"/>
    </location>
</feature>
<accession>A0A368FVP5</accession>
<comment type="caution">
    <text evidence="3">The sequence shown here is derived from an EMBL/GenBank/DDBJ whole genome shotgun (WGS) entry which is preliminary data.</text>
</comment>
<dbReference type="OrthoDB" id="2015551at2759"/>
<dbReference type="STRING" id="29170.A0A368FVP5"/>
<dbReference type="Proteomes" id="UP000252519">
    <property type="component" value="Unassembled WGS sequence"/>
</dbReference>
<proteinExistence type="inferred from homology"/>
<reference evidence="3 4" key="1">
    <citation type="submission" date="2014-10" db="EMBL/GenBank/DDBJ databases">
        <title>Draft genome of the hookworm Ancylostoma caninum.</title>
        <authorList>
            <person name="Mitreva M."/>
        </authorList>
    </citation>
    <scope>NUCLEOTIDE SEQUENCE [LARGE SCALE GENOMIC DNA]</scope>
    <source>
        <strain evidence="3 4">Baltimore</strain>
    </source>
</reference>
<keyword evidence="1" id="KW-0862">Zinc</keyword>
<comment type="similarity">
    <text evidence="1">Belongs to the Cu-Zn superoxide dismutase family.</text>
</comment>
<comment type="cofactor">
    <cofactor evidence="1">
        <name>Cu cation</name>
        <dbReference type="ChEBI" id="CHEBI:23378"/>
    </cofactor>
    <text evidence="1">Binds 1 copper ion per subunit.</text>
</comment>
<dbReference type="InterPro" id="IPR001424">
    <property type="entry name" value="SOD_Cu_Zn_dom"/>
</dbReference>
<evidence type="ECO:0000256" key="1">
    <source>
        <dbReference type="RuleBase" id="RU000393"/>
    </source>
</evidence>
<dbReference type="GO" id="GO:0005507">
    <property type="term" value="F:copper ion binding"/>
    <property type="evidence" value="ECO:0007669"/>
    <property type="project" value="InterPro"/>
</dbReference>
<evidence type="ECO:0000313" key="3">
    <source>
        <dbReference type="EMBL" id="RCN36284.1"/>
    </source>
</evidence>
<keyword evidence="1" id="KW-0186">Copper</keyword>
<dbReference type="InterPro" id="IPR036423">
    <property type="entry name" value="SOD-like_Cu/Zn_dom_sf"/>
</dbReference>
<comment type="function">
    <text evidence="1">Destroys radicals which are normally produced within the cells and which are toxic to biological systems.</text>
</comment>
<gene>
    <name evidence="3" type="ORF">ANCCAN_17827</name>
</gene>
<dbReference type="AlphaFoldDB" id="A0A368FVP5"/>
<keyword evidence="1" id="KW-0479">Metal-binding</keyword>